<accession>A0AAV2SG41</accession>
<evidence type="ECO:0000313" key="1">
    <source>
        <dbReference type="EMBL" id="CAL4181423.1"/>
    </source>
</evidence>
<dbReference type="EMBL" id="CAXKWB010059000">
    <property type="protein sequence ID" value="CAL4181423.1"/>
    <property type="molecule type" value="Genomic_DNA"/>
</dbReference>
<comment type="caution">
    <text evidence="1">The sequence shown here is derived from an EMBL/GenBank/DDBJ whole genome shotgun (WGS) entry which is preliminary data.</text>
</comment>
<dbReference type="Proteomes" id="UP001497623">
    <property type="component" value="Unassembled WGS sequence"/>
</dbReference>
<feature type="non-terminal residue" evidence="1">
    <location>
        <position position="1"/>
    </location>
</feature>
<proteinExistence type="predicted"/>
<gene>
    <name evidence="1" type="ORF">MNOR_LOCUS35419</name>
</gene>
<organism evidence="1 2">
    <name type="scientific">Meganyctiphanes norvegica</name>
    <name type="common">Northern krill</name>
    <name type="synonym">Thysanopoda norvegica</name>
    <dbReference type="NCBI Taxonomy" id="48144"/>
    <lineage>
        <taxon>Eukaryota</taxon>
        <taxon>Metazoa</taxon>
        <taxon>Ecdysozoa</taxon>
        <taxon>Arthropoda</taxon>
        <taxon>Crustacea</taxon>
        <taxon>Multicrustacea</taxon>
        <taxon>Malacostraca</taxon>
        <taxon>Eumalacostraca</taxon>
        <taxon>Eucarida</taxon>
        <taxon>Euphausiacea</taxon>
        <taxon>Euphausiidae</taxon>
        <taxon>Meganyctiphanes</taxon>
    </lineage>
</organism>
<protein>
    <submittedName>
        <fullName evidence="1">Uncharacterized protein</fullName>
    </submittedName>
</protein>
<evidence type="ECO:0000313" key="2">
    <source>
        <dbReference type="Proteomes" id="UP001497623"/>
    </source>
</evidence>
<name>A0AAV2SG41_MEGNR</name>
<sequence>KEEIGVYTEMVIEDEKRQAQLSQQEDRIHVHTFLRKTISDGCIYLPFDHLIKMISTEAPRVFIELSLDNIVKGRVLIRLENNPTNIRDYIIHIISGQKGPTLHGVKLNGSNNGLDMYSTNLPFSNMKVECDSSGKSTAKRGDMIGQFSPGYLQILWFYVAAPPKTTDYGKDRRIIGHVEEGIDVIQECYNKLSSGVTVSDCGLVIEK</sequence>
<dbReference type="AlphaFoldDB" id="A0AAV2SG41"/>
<reference evidence="1 2" key="1">
    <citation type="submission" date="2024-05" db="EMBL/GenBank/DDBJ databases">
        <authorList>
            <person name="Wallberg A."/>
        </authorList>
    </citation>
    <scope>NUCLEOTIDE SEQUENCE [LARGE SCALE GENOMIC DNA]</scope>
</reference>
<keyword evidence="2" id="KW-1185">Reference proteome</keyword>